<proteinExistence type="predicted"/>
<feature type="domain" description="DUF397" evidence="1">
    <location>
        <begin position="36"/>
        <end position="93"/>
    </location>
</feature>
<dbReference type="Proteomes" id="UP000308349">
    <property type="component" value="Unassembled WGS sequence"/>
</dbReference>
<dbReference type="OrthoDB" id="4559577at2"/>
<gene>
    <name evidence="2" type="ORF">FEK35_09330</name>
</gene>
<organism evidence="2 3">
    <name type="scientific">Nocardia cyriacigeorgica</name>
    <dbReference type="NCBI Taxonomy" id="135487"/>
    <lineage>
        <taxon>Bacteria</taxon>
        <taxon>Bacillati</taxon>
        <taxon>Actinomycetota</taxon>
        <taxon>Actinomycetes</taxon>
        <taxon>Mycobacteriales</taxon>
        <taxon>Nocardiaceae</taxon>
        <taxon>Nocardia</taxon>
    </lineage>
</organism>
<comment type="caution">
    <text evidence="2">The sequence shown here is derived from an EMBL/GenBank/DDBJ whole genome shotgun (WGS) entry which is preliminary data.</text>
</comment>
<dbReference type="EMBL" id="VBUU01000006">
    <property type="protein sequence ID" value="TLG13965.1"/>
    <property type="molecule type" value="Genomic_DNA"/>
</dbReference>
<evidence type="ECO:0000259" key="1">
    <source>
        <dbReference type="Pfam" id="PF04149"/>
    </source>
</evidence>
<dbReference type="AlphaFoldDB" id="A0A5R8PHI5"/>
<sequence length="150" mass="16012">MGRVHPWNRCRRILAPCGSWTGMSAAKPATSKNGGFFKSSHSNDGPACVEVKFDGNWVRVRDSKQTREYASAPAMQPTISLPAAHWAAFLDAAVLCGPAVVDEVVTIEPARDNGMTLRSPDGTALTYTSHEWDAFTSGIEAGEFTLAGAA</sequence>
<protein>
    <submittedName>
        <fullName evidence="2">DUF397 domain-containing protein</fullName>
    </submittedName>
</protein>
<evidence type="ECO:0000313" key="3">
    <source>
        <dbReference type="Proteomes" id="UP000308349"/>
    </source>
</evidence>
<dbReference type="InterPro" id="IPR007278">
    <property type="entry name" value="DUF397"/>
</dbReference>
<dbReference type="Pfam" id="PF04149">
    <property type="entry name" value="DUF397"/>
    <property type="match status" value="1"/>
</dbReference>
<evidence type="ECO:0000313" key="2">
    <source>
        <dbReference type="EMBL" id="TLG13965.1"/>
    </source>
</evidence>
<name>A0A5R8PHI5_9NOCA</name>
<reference evidence="2 3" key="1">
    <citation type="submission" date="2019-05" db="EMBL/GenBank/DDBJ databases">
        <title>Genomes sequences of two Nocardia cyriacigeorgica environmental isolates, type strains Nocardia asteroides ATCC 19247 and Nocardia cyriacigeorgica DSM 44484.</title>
        <authorList>
            <person name="Vautrin F."/>
            <person name="Bergeron E."/>
            <person name="Dubost A."/>
            <person name="Abrouk D."/>
            <person name="Rodriguez Nava V."/>
            <person name="Pujic P."/>
        </authorList>
    </citation>
    <scope>NUCLEOTIDE SEQUENCE [LARGE SCALE GENOMIC DNA]</scope>
    <source>
        <strain evidence="2 3">EML 1456</strain>
    </source>
</reference>
<accession>A0A5R8PHI5</accession>